<dbReference type="InterPro" id="IPR002035">
    <property type="entry name" value="VWF_A"/>
</dbReference>
<reference evidence="2 3" key="1">
    <citation type="submission" date="2021-01" db="EMBL/GenBank/DDBJ databases">
        <title>Whole genome shotgun sequence of Plantactinospora mayteni NBRC 109088.</title>
        <authorList>
            <person name="Komaki H."/>
            <person name="Tamura T."/>
        </authorList>
    </citation>
    <scope>NUCLEOTIDE SEQUENCE [LARGE SCALE GENOMIC DNA]</scope>
    <source>
        <strain evidence="2 3">NBRC 109088</strain>
    </source>
</reference>
<dbReference type="SUPFAM" id="SSF53850">
    <property type="entry name" value="Periplasmic binding protein-like II"/>
    <property type="match status" value="1"/>
</dbReference>
<accession>A0ABQ4EI02</accession>
<feature type="domain" description="VWFA" evidence="1">
    <location>
        <begin position="359"/>
        <end position="540"/>
    </location>
</feature>
<organism evidence="2 3">
    <name type="scientific">Plantactinospora mayteni</name>
    <dbReference type="NCBI Taxonomy" id="566021"/>
    <lineage>
        <taxon>Bacteria</taxon>
        <taxon>Bacillati</taxon>
        <taxon>Actinomycetota</taxon>
        <taxon>Actinomycetes</taxon>
        <taxon>Micromonosporales</taxon>
        <taxon>Micromonosporaceae</taxon>
        <taxon>Plantactinospora</taxon>
    </lineage>
</organism>
<evidence type="ECO:0000259" key="1">
    <source>
        <dbReference type="PROSITE" id="PS50234"/>
    </source>
</evidence>
<dbReference type="PROSITE" id="PS50234">
    <property type="entry name" value="VWFA"/>
    <property type="match status" value="1"/>
</dbReference>
<dbReference type="Gene3D" id="3.40.50.410">
    <property type="entry name" value="von Willebrand factor, type A domain"/>
    <property type="match status" value="1"/>
</dbReference>
<dbReference type="Pfam" id="PF13531">
    <property type="entry name" value="SBP_bac_11"/>
    <property type="match status" value="1"/>
</dbReference>
<dbReference type="CDD" id="cd00198">
    <property type="entry name" value="vWFA"/>
    <property type="match status" value="1"/>
</dbReference>
<name>A0ABQ4EI02_9ACTN</name>
<protein>
    <recommendedName>
        <fullName evidence="1">VWFA domain-containing protein</fullName>
    </recommendedName>
</protein>
<dbReference type="EMBL" id="BONX01000004">
    <property type="protein sequence ID" value="GIG94356.1"/>
    <property type="molecule type" value="Genomic_DNA"/>
</dbReference>
<comment type="caution">
    <text evidence="2">The sequence shown here is derived from an EMBL/GenBank/DDBJ whole genome shotgun (WGS) entry which is preliminary data.</text>
</comment>
<proteinExistence type="predicted"/>
<keyword evidence="3" id="KW-1185">Reference proteome</keyword>
<dbReference type="SMART" id="SM00327">
    <property type="entry name" value="VWA"/>
    <property type="match status" value="1"/>
</dbReference>
<evidence type="ECO:0000313" key="3">
    <source>
        <dbReference type="Proteomes" id="UP000621500"/>
    </source>
</evidence>
<dbReference type="Proteomes" id="UP000621500">
    <property type="component" value="Unassembled WGS sequence"/>
</dbReference>
<evidence type="ECO:0000313" key="2">
    <source>
        <dbReference type="EMBL" id="GIG94356.1"/>
    </source>
</evidence>
<dbReference type="SUPFAM" id="SSF53300">
    <property type="entry name" value="vWA-like"/>
    <property type="match status" value="1"/>
</dbReference>
<gene>
    <name evidence="2" type="ORF">Pma05_09290</name>
</gene>
<dbReference type="InterPro" id="IPR036465">
    <property type="entry name" value="vWFA_dom_sf"/>
</dbReference>
<sequence length="540" mass="57682">MAVAAATVMLAAGCTSDKPPAGGTGGDRTGGTSLRIVAGSEQESVVNTIVKPWCASKGYTCDVTLKGSVDQARLLTAGSQDYDAYWFASSVFSQLGDKANVLQDVKPMFLTPVVFAGWRSEMRRLGFVGRTDVAIADILRAVESGETKVWVTNPTQSNSGATVLFGFMNYFAGNGPGRPLTQEQLDSPAVEQGVTRFINAMDQTPPSTGTLMTECVARPDVCRTMFTYEDLVIEKNQELTKAGKEPLVVAYPRGSLAISDAPLGFLPQQGAADAGKRRVFSELQDHLLKDAGAQAQLLKLGRRPASSVGLTLDNPDLSVFNPEWGIQATINEQGIQYPATPIIEAALDRYQTRYRRPVNTFYCLDGSGSMSSNGGWDGVKAAAHQVFDQDQAALNFLLTHPEDVTTVGIFNSGLTAGSPWTVQGNDGAGLHGLTEKINDYRPTGGTNIYACLRRATEELGRPQPDGRRRLVVLMTDGKSETRERESALSGLKASGVPVIAIAFGRDADPEQLREAASATGGAFVQQDDLVAALRQAAGYK</sequence>
<dbReference type="Pfam" id="PF00092">
    <property type="entry name" value="VWA"/>
    <property type="match status" value="1"/>
</dbReference>